<feature type="domain" description="WsaF N-terminal" evidence="1">
    <location>
        <begin position="49"/>
        <end position="205"/>
    </location>
</feature>
<accession>M1MSQ3</accession>
<dbReference type="KEGG" id="csr:Cspa_c54230"/>
<name>M1MSQ3_9CLOT</name>
<dbReference type="Gene3D" id="3.40.50.11090">
    <property type="match status" value="1"/>
</dbReference>
<dbReference type="OrthoDB" id="9797829at2"/>
<sequence length="412" mass="47932">MLSKIKRIAKKSKLVQKVWKDVNVKVSFNPNICEITPINARKSEVKEKRLNLLVPSINQEHIFGGISTALKFYEQLADELGCKRRIITTDASPSSEDMKRFNKYTLVSCSEDSGVDYQVVPFNDRYNKTVPIGKNDVFMSTAWWTAYAAHNLIRWQSNEFNQEVKKSIYFIQDFEPGFYAWSSNYALADSTYRSELPQIAVFNTRLLMDYFKLNEYTFHEEYCFEPTLNEELKNRLLQINEFNKKKQILIYGRPSVQRNAFELIIESLKVWVWQQPDVREWTIYSVGEKHPDVDLGNGVKVESLGKLTLDGYSSLMAESYAGISLMISPHPSYPPLEMSTFGIKVITNNYGNKDMSYFNDNINSLHQLSPISISNKLLEMNKEFQVNIKNNPRNESYINNKEMFRFINHINI</sequence>
<evidence type="ECO:0000259" key="1">
    <source>
        <dbReference type="Pfam" id="PF21374"/>
    </source>
</evidence>
<evidence type="ECO:0008006" key="5">
    <source>
        <dbReference type="Google" id="ProtNLM"/>
    </source>
</evidence>
<dbReference type="Gene3D" id="3.40.50.2000">
    <property type="entry name" value="Glycogen Phosphorylase B"/>
    <property type="match status" value="1"/>
</dbReference>
<dbReference type="GO" id="GO:0030247">
    <property type="term" value="F:polysaccharide binding"/>
    <property type="evidence" value="ECO:0007669"/>
    <property type="project" value="InterPro"/>
</dbReference>
<dbReference type="AlphaFoldDB" id="M1MSQ3"/>
<reference evidence="3 4" key="1">
    <citation type="submission" date="2013-02" db="EMBL/GenBank/DDBJ databases">
        <title>Genome sequence of Clostridium saccharoperbutylacetonicum N1-4(HMT).</title>
        <authorList>
            <person name="Poehlein A."/>
            <person name="Daniel R."/>
        </authorList>
    </citation>
    <scope>NUCLEOTIDE SEQUENCE [LARGE SCALE GENOMIC DNA]</scope>
    <source>
        <strain evidence="4">N1-4(HMT)</strain>
    </source>
</reference>
<dbReference type="InterPro" id="IPR055050">
    <property type="entry name" value="WsaF_C"/>
</dbReference>
<evidence type="ECO:0000259" key="2">
    <source>
        <dbReference type="Pfam" id="PF22772"/>
    </source>
</evidence>
<feature type="domain" description="WsaF C-terminal" evidence="2">
    <location>
        <begin position="246"/>
        <end position="377"/>
    </location>
</feature>
<organism evidence="3 4">
    <name type="scientific">Clostridium saccharoperbutylacetonicum N1-4(HMT)</name>
    <dbReference type="NCBI Taxonomy" id="931276"/>
    <lineage>
        <taxon>Bacteria</taxon>
        <taxon>Bacillati</taxon>
        <taxon>Bacillota</taxon>
        <taxon>Clostridia</taxon>
        <taxon>Eubacteriales</taxon>
        <taxon>Clostridiaceae</taxon>
        <taxon>Clostridium</taxon>
    </lineage>
</organism>
<evidence type="ECO:0000313" key="3">
    <source>
        <dbReference type="EMBL" id="AGF59168.1"/>
    </source>
</evidence>
<gene>
    <name evidence="3" type="ORF">Cspa_c54230</name>
</gene>
<proteinExistence type="predicted"/>
<keyword evidence="4" id="KW-1185">Reference proteome</keyword>
<dbReference type="PATRIC" id="fig|931276.5.peg.5478"/>
<dbReference type="eggNOG" id="COG3754">
    <property type="taxonomic scope" value="Bacteria"/>
</dbReference>
<dbReference type="Pfam" id="PF22772">
    <property type="entry name" value="WsaF_C"/>
    <property type="match status" value="1"/>
</dbReference>
<dbReference type="Proteomes" id="UP000011728">
    <property type="component" value="Chromosome"/>
</dbReference>
<protein>
    <recommendedName>
        <fullName evidence="5">Glycosyltransferase</fullName>
    </recommendedName>
</protein>
<dbReference type="HOGENOM" id="CLU_051620_0_0_9"/>
<evidence type="ECO:0000313" key="4">
    <source>
        <dbReference type="Proteomes" id="UP000011728"/>
    </source>
</evidence>
<dbReference type="InterPro" id="IPR048510">
    <property type="entry name" value="WsaF_N"/>
</dbReference>
<dbReference type="EMBL" id="CP004121">
    <property type="protein sequence ID" value="AGF59168.1"/>
    <property type="molecule type" value="Genomic_DNA"/>
</dbReference>
<dbReference type="Pfam" id="PF21374">
    <property type="entry name" value="WsaF_N"/>
    <property type="match status" value="1"/>
</dbReference>
<dbReference type="RefSeq" id="WP_015395475.1">
    <property type="nucleotide sequence ID" value="NC_020291.1"/>
</dbReference>